<name>A0A0F9GZR6_9ZZZZ</name>
<protein>
    <recommendedName>
        <fullName evidence="1">CinA C-terminal domain-containing protein</fullName>
    </recommendedName>
</protein>
<dbReference type="SUPFAM" id="SSF142433">
    <property type="entry name" value="CinA-like"/>
    <property type="match status" value="1"/>
</dbReference>
<evidence type="ECO:0000313" key="2">
    <source>
        <dbReference type="EMBL" id="KKL74840.1"/>
    </source>
</evidence>
<evidence type="ECO:0000259" key="1">
    <source>
        <dbReference type="Pfam" id="PF02464"/>
    </source>
</evidence>
<organism evidence="2">
    <name type="scientific">marine sediment metagenome</name>
    <dbReference type="NCBI Taxonomy" id="412755"/>
    <lineage>
        <taxon>unclassified sequences</taxon>
        <taxon>metagenomes</taxon>
        <taxon>ecological metagenomes</taxon>
    </lineage>
</organism>
<dbReference type="AlphaFoldDB" id="A0A0F9GZR6"/>
<dbReference type="InterPro" id="IPR008136">
    <property type="entry name" value="CinA_C"/>
</dbReference>
<dbReference type="NCBIfam" id="TIGR00199">
    <property type="entry name" value="PncC_domain"/>
    <property type="match status" value="1"/>
</dbReference>
<dbReference type="Pfam" id="PF02464">
    <property type="entry name" value="CinA"/>
    <property type="match status" value="1"/>
</dbReference>
<accession>A0A0F9GZR6</accession>
<dbReference type="InterPro" id="IPR036653">
    <property type="entry name" value="CinA-like_C"/>
</dbReference>
<dbReference type="Gene3D" id="3.90.950.20">
    <property type="entry name" value="CinA-like"/>
    <property type="match status" value="1"/>
</dbReference>
<feature type="domain" description="CinA C-terminal" evidence="1">
    <location>
        <begin position="7"/>
        <end position="157"/>
    </location>
</feature>
<proteinExistence type="predicted"/>
<sequence length="167" mass="17880">MFSKNEEKLEDVVSRLLKKLGRTLAVAESCTGGLVSNLLTNVQGSSEFFLEGIVSYSNQAKKDLLNVSEKLIEEHGSVSAEVAKAMASGVKERAQADIGLSVTGVAGPAGIDKEKPVGLVYVAMVINGDMECKEYRFFGSRIGIKKCAADAALDMLRLGLSKKTTKY</sequence>
<dbReference type="EMBL" id="LAZR01024529">
    <property type="protein sequence ID" value="KKL74840.1"/>
    <property type="molecule type" value="Genomic_DNA"/>
</dbReference>
<reference evidence="2" key="1">
    <citation type="journal article" date="2015" name="Nature">
        <title>Complex archaea that bridge the gap between prokaryotes and eukaryotes.</title>
        <authorList>
            <person name="Spang A."/>
            <person name="Saw J.H."/>
            <person name="Jorgensen S.L."/>
            <person name="Zaremba-Niedzwiedzka K."/>
            <person name="Martijn J."/>
            <person name="Lind A.E."/>
            <person name="van Eijk R."/>
            <person name="Schleper C."/>
            <person name="Guy L."/>
            <person name="Ettema T.J."/>
        </authorList>
    </citation>
    <scope>NUCLEOTIDE SEQUENCE</scope>
</reference>
<comment type="caution">
    <text evidence="2">The sequence shown here is derived from an EMBL/GenBank/DDBJ whole genome shotgun (WGS) entry which is preliminary data.</text>
</comment>
<gene>
    <name evidence="2" type="ORF">LCGC14_2060870</name>
</gene>